<feature type="domain" description="Type I restriction modification DNA specificity" evidence="5">
    <location>
        <begin position="79"/>
        <end position="210"/>
    </location>
</feature>
<evidence type="ECO:0000256" key="4">
    <source>
        <dbReference type="SAM" id="MobiDB-lite"/>
    </source>
</evidence>
<reference evidence="6 7" key="1">
    <citation type="submission" date="2019-03" db="EMBL/GenBank/DDBJ databases">
        <title>Nitrincola sp. nov. isolated from an Indian soda lake.</title>
        <authorList>
            <person name="Joshi A."/>
            <person name="Thite S.V."/>
            <person name="Joseph N."/>
            <person name="Dhotre D."/>
            <person name="Moorthy M."/>
            <person name="Shouche Y.S."/>
        </authorList>
    </citation>
    <scope>NUCLEOTIDE SEQUENCE [LARGE SCALE GENOMIC DNA]</scope>
    <source>
        <strain evidence="6 7">MEB193</strain>
    </source>
</reference>
<keyword evidence="7" id="KW-1185">Reference proteome</keyword>
<dbReference type="Pfam" id="PF01420">
    <property type="entry name" value="Methylase_S"/>
    <property type="match status" value="2"/>
</dbReference>
<dbReference type="GO" id="GO:0004519">
    <property type="term" value="F:endonuclease activity"/>
    <property type="evidence" value="ECO:0007669"/>
    <property type="project" value="UniProtKB-KW"/>
</dbReference>
<dbReference type="InterPro" id="IPR000055">
    <property type="entry name" value="Restrct_endonuc_typeI_TRD"/>
</dbReference>
<keyword evidence="6" id="KW-0255">Endonuclease</keyword>
<evidence type="ECO:0000256" key="3">
    <source>
        <dbReference type="ARBA" id="ARBA00023125"/>
    </source>
</evidence>
<dbReference type="InterPro" id="IPR051212">
    <property type="entry name" value="Type-I_RE_S_subunit"/>
</dbReference>
<keyword evidence="2" id="KW-0680">Restriction system</keyword>
<accession>A0A5A9W1T7</accession>
<protein>
    <submittedName>
        <fullName evidence="6">Restriction endonuclease subunit S</fullName>
    </submittedName>
</protein>
<gene>
    <name evidence="6" type="ORF">E1H14_09285</name>
</gene>
<name>A0A5A9W1T7_9GAMM</name>
<dbReference type="GO" id="GO:0003677">
    <property type="term" value="F:DNA binding"/>
    <property type="evidence" value="ECO:0007669"/>
    <property type="project" value="UniProtKB-KW"/>
</dbReference>
<dbReference type="EMBL" id="SMRS01000006">
    <property type="protein sequence ID" value="KAA0874454.1"/>
    <property type="molecule type" value="Genomic_DNA"/>
</dbReference>
<sequence length="474" mass="52909">MSGKYQAYPDYKDSGDSSFGAIPSHWSTKKVNYLFSFGRGLNITKADLEDTGVGCLSYGEVHSKFGFEANPSQHALKCVSSDYLRTSQRSLLTTGDFVFADTSEDIDGAGNFTQFIGEGQLFAGYHTVILRPKVQHDPRFLAYAFDAPESRNQIRLAVKGVKVFSITQEILKNVTLLLPSGIEQRTIAAFLDHETARINRLIEKQQRLIELLKEKRQAVISHAVTKGLDPNVPMKDSGVEWLGQVPEHWVVAGFKKYLASIVDYRGKTPNKTESGVFLVTARNIKNGIVNYSLSQEFISEDEYEEVMRRGKPEVGDVLFTTEAPLGEVAQVDDVSVALAQRIIKFRGQTEVLSNAFLKYFIQSEAFQQGLKTYATGSTALGIKAERLVYLKQLVPPWKEQLRIVEMIEAQMLRIGQVEKSAQQAIALMKERRTALISAAVTGKIDVRNWQPNTSTQSDEPDLPMAAEQAGRYHV</sequence>
<dbReference type="Gene3D" id="3.90.220.20">
    <property type="entry name" value="DNA methylase specificity domains"/>
    <property type="match status" value="2"/>
</dbReference>
<keyword evidence="6" id="KW-0378">Hydrolase</keyword>
<keyword evidence="3" id="KW-0238">DNA-binding</keyword>
<dbReference type="GO" id="GO:0009307">
    <property type="term" value="P:DNA restriction-modification system"/>
    <property type="evidence" value="ECO:0007669"/>
    <property type="project" value="UniProtKB-KW"/>
</dbReference>
<comment type="caution">
    <text evidence="6">The sequence shown here is derived from an EMBL/GenBank/DDBJ whole genome shotgun (WGS) entry which is preliminary data.</text>
</comment>
<evidence type="ECO:0000256" key="2">
    <source>
        <dbReference type="ARBA" id="ARBA00022747"/>
    </source>
</evidence>
<proteinExistence type="inferred from homology"/>
<dbReference type="AlphaFoldDB" id="A0A5A9W1T7"/>
<evidence type="ECO:0000313" key="7">
    <source>
        <dbReference type="Proteomes" id="UP000325302"/>
    </source>
</evidence>
<dbReference type="PANTHER" id="PTHR43140">
    <property type="entry name" value="TYPE-1 RESTRICTION ENZYME ECOKI SPECIFICITY PROTEIN"/>
    <property type="match status" value="1"/>
</dbReference>
<evidence type="ECO:0000256" key="1">
    <source>
        <dbReference type="ARBA" id="ARBA00010923"/>
    </source>
</evidence>
<dbReference type="Proteomes" id="UP000325302">
    <property type="component" value="Unassembled WGS sequence"/>
</dbReference>
<keyword evidence="6" id="KW-0540">Nuclease</keyword>
<organism evidence="6 7">
    <name type="scientific">Nitrincola tapanii</name>
    <dbReference type="NCBI Taxonomy" id="1708751"/>
    <lineage>
        <taxon>Bacteria</taxon>
        <taxon>Pseudomonadati</taxon>
        <taxon>Pseudomonadota</taxon>
        <taxon>Gammaproteobacteria</taxon>
        <taxon>Oceanospirillales</taxon>
        <taxon>Oceanospirillaceae</taxon>
        <taxon>Nitrincola</taxon>
    </lineage>
</organism>
<comment type="similarity">
    <text evidence="1">Belongs to the type-I restriction system S methylase family.</text>
</comment>
<dbReference type="PANTHER" id="PTHR43140:SF1">
    <property type="entry name" value="TYPE I RESTRICTION ENZYME ECOKI SPECIFICITY SUBUNIT"/>
    <property type="match status" value="1"/>
</dbReference>
<dbReference type="SUPFAM" id="SSF116734">
    <property type="entry name" value="DNA methylase specificity domain"/>
    <property type="match status" value="2"/>
</dbReference>
<evidence type="ECO:0000313" key="6">
    <source>
        <dbReference type="EMBL" id="KAA0874454.1"/>
    </source>
</evidence>
<feature type="region of interest" description="Disordered" evidence="4">
    <location>
        <begin position="449"/>
        <end position="474"/>
    </location>
</feature>
<dbReference type="OrthoDB" id="9798929at2"/>
<dbReference type="Gene3D" id="1.10.287.1120">
    <property type="entry name" value="Bipartite methylase S protein"/>
    <property type="match status" value="1"/>
</dbReference>
<dbReference type="InterPro" id="IPR044946">
    <property type="entry name" value="Restrct_endonuc_typeI_TRD_sf"/>
</dbReference>
<dbReference type="RefSeq" id="WP_149391186.1">
    <property type="nucleotide sequence ID" value="NZ_SMRS01000006.1"/>
</dbReference>
<feature type="domain" description="Type I restriction modification DNA specificity" evidence="5">
    <location>
        <begin position="265"/>
        <end position="408"/>
    </location>
</feature>
<evidence type="ECO:0000259" key="5">
    <source>
        <dbReference type="Pfam" id="PF01420"/>
    </source>
</evidence>